<dbReference type="EMBL" id="MT143355">
    <property type="protein sequence ID" value="QJA95912.1"/>
    <property type="molecule type" value="Genomic_DNA"/>
</dbReference>
<evidence type="ECO:0000256" key="1">
    <source>
        <dbReference type="SAM" id="MobiDB-lite"/>
    </source>
</evidence>
<sequence length="151" mass="17044">MADRLTPLHSPARKARVDNRPKHQKLAAIMAADMVGVVEAKRRTGIPASTIRYWMDRPEFVEFRTKTREDLAESVRTVAHLAWQRVAEGLARGDFEPRDILFAAEKSASLMQLLSGNPTERVESVTAGMNDHERAQLREVLQRAIAEKEVV</sequence>
<reference evidence="2" key="1">
    <citation type="submission" date="2020-03" db="EMBL/GenBank/DDBJ databases">
        <title>The deep terrestrial virosphere.</title>
        <authorList>
            <person name="Holmfeldt K."/>
            <person name="Nilsson E."/>
            <person name="Simone D."/>
            <person name="Lopez-Fernandez M."/>
            <person name="Wu X."/>
            <person name="de Brujin I."/>
            <person name="Lundin D."/>
            <person name="Andersson A."/>
            <person name="Bertilsson S."/>
            <person name="Dopson M."/>
        </authorList>
    </citation>
    <scope>NUCLEOTIDE SEQUENCE</scope>
    <source>
        <strain evidence="2">MM415B05062</strain>
    </source>
</reference>
<protein>
    <submittedName>
        <fullName evidence="2">Uncharacterized protein</fullName>
    </submittedName>
</protein>
<name>A0A6M3LQW5_9ZZZZ</name>
<gene>
    <name evidence="2" type="ORF">MM415B05062_0002</name>
</gene>
<evidence type="ECO:0000313" key="2">
    <source>
        <dbReference type="EMBL" id="QJA95912.1"/>
    </source>
</evidence>
<feature type="region of interest" description="Disordered" evidence="1">
    <location>
        <begin position="1"/>
        <end position="21"/>
    </location>
</feature>
<proteinExistence type="predicted"/>
<dbReference type="AlphaFoldDB" id="A0A6M3LQW5"/>
<accession>A0A6M3LQW5</accession>
<organism evidence="2">
    <name type="scientific">viral metagenome</name>
    <dbReference type="NCBI Taxonomy" id="1070528"/>
    <lineage>
        <taxon>unclassified sequences</taxon>
        <taxon>metagenomes</taxon>
        <taxon>organismal metagenomes</taxon>
    </lineage>
</organism>